<feature type="chain" id="PRO_5047423519" description="Outer membrane protein beta-barrel domain-containing protein" evidence="1">
    <location>
        <begin position="20"/>
        <end position="159"/>
    </location>
</feature>
<accession>A0ABW5LWV0</accession>
<name>A0ABW5LWV0_9FLAO</name>
<keyword evidence="1" id="KW-0732">Signal</keyword>
<gene>
    <name evidence="2" type="ORF">ACFSRZ_10490</name>
</gene>
<evidence type="ECO:0008006" key="4">
    <source>
        <dbReference type="Google" id="ProtNLM"/>
    </source>
</evidence>
<protein>
    <recommendedName>
        <fullName evidence="4">Outer membrane protein beta-barrel domain-containing protein</fullName>
    </recommendedName>
</protein>
<sequence length="159" mass="16433">MKKLILVLALALTSFAASAQFSLGASFGLPTGDADTGYTFALSIDANYMFDSESEIAFGLAASYLTYFGDEIGGVDIDNASFLPLAGVVRYAVSDKFTIGTDLGYGIGLAPSGNDGGFYYRPMVAYGVGENTAINLSYSGVSVNGGTFSNIGLGIMFGL</sequence>
<evidence type="ECO:0000256" key="1">
    <source>
        <dbReference type="SAM" id="SignalP"/>
    </source>
</evidence>
<proteinExistence type="predicted"/>
<keyword evidence="3" id="KW-1185">Reference proteome</keyword>
<comment type="caution">
    <text evidence="2">The sequence shown here is derived from an EMBL/GenBank/DDBJ whole genome shotgun (WGS) entry which is preliminary data.</text>
</comment>
<reference evidence="3" key="1">
    <citation type="journal article" date="2019" name="Int. J. Syst. Evol. Microbiol.">
        <title>The Global Catalogue of Microorganisms (GCM) 10K type strain sequencing project: providing services to taxonomists for standard genome sequencing and annotation.</title>
        <authorList>
            <consortium name="The Broad Institute Genomics Platform"/>
            <consortium name="The Broad Institute Genome Sequencing Center for Infectious Disease"/>
            <person name="Wu L."/>
            <person name="Ma J."/>
        </authorList>
    </citation>
    <scope>NUCLEOTIDE SEQUENCE [LARGE SCALE GENOMIC DNA]</scope>
    <source>
        <strain evidence="3">KCTC 52127</strain>
    </source>
</reference>
<dbReference type="SUPFAM" id="SSF56925">
    <property type="entry name" value="OMPA-like"/>
    <property type="match status" value="1"/>
</dbReference>
<evidence type="ECO:0000313" key="3">
    <source>
        <dbReference type="Proteomes" id="UP001597508"/>
    </source>
</evidence>
<evidence type="ECO:0000313" key="2">
    <source>
        <dbReference type="EMBL" id="MFD2567802.1"/>
    </source>
</evidence>
<dbReference type="EMBL" id="JBHULH010000004">
    <property type="protein sequence ID" value="MFD2567802.1"/>
    <property type="molecule type" value="Genomic_DNA"/>
</dbReference>
<organism evidence="2 3">
    <name type="scientific">Pseudotenacibaculum haliotis</name>
    <dbReference type="NCBI Taxonomy" id="1862138"/>
    <lineage>
        <taxon>Bacteria</taxon>
        <taxon>Pseudomonadati</taxon>
        <taxon>Bacteroidota</taxon>
        <taxon>Flavobacteriia</taxon>
        <taxon>Flavobacteriales</taxon>
        <taxon>Flavobacteriaceae</taxon>
        <taxon>Pseudotenacibaculum</taxon>
    </lineage>
</organism>
<feature type="signal peptide" evidence="1">
    <location>
        <begin position="1"/>
        <end position="19"/>
    </location>
</feature>
<dbReference type="InterPro" id="IPR011250">
    <property type="entry name" value="OMP/PagP_B-barrel"/>
</dbReference>
<dbReference type="Proteomes" id="UP001597508">
    <property type="component" value="Unassembled WGS sequence"/>
</dbReference>
<dbReference type="RefSeq" id="WP_379666508.1">
    <property type="nucleotide sequence ID" value="NZ_JBHULH010000004.1"/>
</dbReference>